<evidence type="ECO:0000313" key="1">
    <source>
        <dbReference type="EMBL" id="KAF2255585.1"/>
    </source>
</evidence>
<dbReference type="EMBL" id="ML987189">
    <property type="protein sequence ID" value="KAF2255585.1"/>
    <property type="molecule type" value="Genomic_DNA"/>
</dbReference>
<organism evidence="1 2">
    <name type="scientific">Trematosphaeria pertusa</name>
    <dbReference type="NCBI Taxonomy" id="390896"/>
    <lineage>
        <taxon>Eukaryota</taxon>
        <taxon>Fungi</taxon>
        <taxon>Dikarya</taxon>
        <taxon>Ascomycota</taxon>
        <taxon>Pezizomycotina</taxon>
        <taxon>Dothideomycetes</taxon>
        <taxon>Pleosporomycetidae</taxon>
        <taxon>Pleosporales</taxon>
        <taxon>Massarineae</taxon>
        <taxon>Trematosphaeriaceae</taxon>
        <taxon>Trematosphaeria</taxon>
    </lineage>
</organism>
<dbReference type="Proteomes" id="UP000800094">
    <property type="component" value="Unassembled WGS sequence"/>
</dbReference>
<evidence type="ECO:0000313" key="2">
    <source>
        <dbReference type="Proteomes" id="UP000800094"/>
    </source>
</evidence>
<accession>A0A6A6IYG3</accession>
<sequence>MFSSKSCTPMKLSLHQLCKDNLGRRQRKANIATPELFKIREQPVHFSDLYRNSSANHWQFSFGVVSESWRQSPLSIYPRKELGAESLYSIRPNVLKDNSGLNKTEKLLLLDALTLPAGLGSRKILSHHRSFNIALSTTFAASLDGTWIQYALESLRVGLIEIVGR</sequence>
<dbReference type="RefSeq" id="XP_033690589.1">
    <property type="nucleotide sequence ID" value="XM_033822412.1"/>
</dbReference>
<gene>
    <name evidence="1" type="ORF">BU26DRAFT_3483</name>
</gene>
<keyword evidence="2" id="KW-1185">Reference proteome</keyword>
<name>A0A6A6IYG3_9PLEO</name>
<proteinExistence type="predicted"/>
<reference evidence="1" key="1">
    <citation type="journal article" date="2020" name="Stud. Mycol.">
        <title>101 Dothideomycetes genomes: a test case for predicting lifestyles and emergence of pathogens.</title>
        <authorList>
            <person name="Haridas S."/>
            <person name="Albert R."/>
            <person name="Binder M."/>
            <person name="Bloem J."/>
            <person name="Labutti K."/>
            <person name="Salamov A."/>
            <person name="Andreopoulos B."/>
            <person name="Baker S."/>
            <person name="Barry K."/>
            <person name="Bills G."/>
            <person name="Bluhm B."/>
            <person name="Cannon C."/>
            <person name="Castanera R."/>
            <person name="Culley D."/>
            <person name="Daum C."/>
            <person name="Ezra D."/>
            <person name="Gonzalez J."/>
            <person name="Henrissat B."/>
            <person name="Kuo A."/>
            <person name="Liang C."/>
            <person name="Lipzen A."/>
            <person name="Lutzoni F."/>
            <person name="Magnuson J."/>
            <person name="Mondo S."/>
            <person name="Nolan M."/>
            <person name="Ohm R."/>
            <person name="Pangilinan J."/>
            <person name="Park H.-J."/>
            <person name="Ramirez L."/>
            <person name="Alfaro M."/>
            <person name="Sun H."/>
            <person name="Tritt A."/>
            <person name="Yoshinaga Y."/>
            <person name="Zwiers L.-H."/>
            <person name="Turgeon B."/>
            <person name="Goodwin S."/>
            <person name="Spatafora J."/>
            <person name="Crous P."/>
            <person name="Grigoriev I."/>
        </authorList>
    </citation>
    <scope>NUCLEOTIDE SEQUENCE</scope>
    <source>
        <strain evidence="1">CBS 122368</strain>
    </source>
</reference>
<dbReference type="GeneID" id="54575742"/>
<dbReference type="AlphaFoldDB" id="A0A6A6IYG3"/>
<protein>
    <submittedName>
        <fullName evidence="1">Uncharacterized protein</fullName>
    </submittedName>
</protein>